<dbReference type="VEuPathDB" id="TriTrypDB:TcCLB.511439.90"/>
<accession>A0A2V2WVH1</accession>
<dbReference type="VEuPathDB" id="TriTrypDB:TcG_08743"/>
<evidence type="ECO:0000256" key="2">
    <source>
        <dbReference type="SAM" id="Phobius"/>
    </source>
</evidence>
<reference evidence="3 4" key="1">
    <citation type="journal article" date="2018" name="Microb. Genom.">
        <title>Expanding an expanded genome: long-read sequencing of Trypanosoma cruzi.</title>
        <authorList>
            <person name="Berna L."/>
            <person name="Rodriguez M."/>
            <person name="Chiribao M.L."/>
            <person name="Parodi-Talice A."/>
            <person name="Pita S."/>
            <person name="Rijo G."/>
            <person name="Alvarez-Valin F."/>
            <person name="Robello C."/>
        </authorList>
    </citation>
    <scope>NUCLEOTIDE SEQUENCE [LARGE SCALE GENOMIC DNA]</scope>
    <source>
        <strain evidence="3 4">TCC</strain>
    </source>
</reference>
<protein>
    <submittedName>
        <fullName evidence="3">Uncharacterized protein</fullName>
    </submittedName>
</protein>
<organism evidence="3 4">
    <name type="scientific">Trypanosoma cruzi</name>
    <dbReference type="NCBI Taxonomy" id="5693"/>
    <lineage>
        <taxon>Eukaryota</taxon>
        <taxon>Discoba</taxon>
        <taxon>Euglenozoa</taxon>
        <taxon>Kinetoplastea</taxon>
        <taxon>Metakinetoplastina</taxon>
        <taxon>Trypanosomatida</taxon>
        <taxon>Trypanosomatidae</taxon>
        <taxon>Trypanosoma</taxon>
        <taxon>Schizotrypanum</taxon>
    </lineage>
</organism>
<evidence type="ECO:0000313" key="4">
    <source>
        <dbReference type="Proteomes" id="UP000246078"/>
    </source>
</evidence>
<dbReference type="VEuPathDB" id="TriTrypDB:TcCL_NonESM06050"/>
<evidence type="ECO:0000256" key="1">
    <source>
        <dbReference type="SAM" id="MobiDB-lite"/>
    </source>
</evidence>
<dbReference type="EMBL" id="PRFC01000049">
    <property type="protein sequence ID" value="PWV12630.1"/>
    <property type="molecule type" value="Genomic_DNA"/>
</dbReference>
<dbReference type="VEuPathDB" id="TriTrypDB:ECC02_010725"/>
<dbReference type="VEuPathDB" id="TriTrypDB:TcYC6_0105320"/>
<keyword evidence="2" id="KW-1133">Transmembrane helix</keyword>
<dbReference type="VEuPathDB" id="TriTrypDB:TcBrA4_0041520"/>
<comment type="caution">
    <text evidence="3">The sequence shown here is derived from an EMBL/GenBank/DDBJ whole genome shotgun (WGS) entry which is preliminary data.</text>
</comment>
<proteinExistence type="predicted"/>
<dbReference type="VEuPathDB" id="TriTrypDB:Tc_MARK_1590"/>
<dbReference type="VEuPathDB" id="TriTrypDB:TcCLB.504259.10"/>
<gene>
    <name evidence="3" type="ORF">C3747_49g266</name>
</gene>
<sequence>MNLPPSDPPSENTERGSDTAMAIVLGSIFVVAVLFMILCIVWSVFWRRRRMAAIESRRRRHYPEVEAVPQNVTGGDVEGALLVGEDNRSILENASVVLTRVRSLSPSLSLLSATKEGDSGELTVDAVALRGESDEVRVPQSGEGGANLLPQPSQPRTFRLPKEIYDTSTNSVRKLYVRRPSAAVYGSSVYISKNNSVEPTSNYCGRPQELAVSEEEEKKE</sequence>
<feature type="region of interest" description="Disordered" evidence="1">
    <location>
        <begin position="137"/>
        <end position="156"/>
    </location>
</feature>
<keyword evidence="2" id="KW-0472">Membrane</keyword>
<dbReference type="VEuPathDB" id="TriTrypDB:C3747_49g266"/>
<keyword evidence="2" id="KW-0812">Transmembrane</keyword>
<dbReference type="Proteomes" id="UP000246078">
    <property type="component" value="Unassembled WGS sequence"/>
</dbReference>
<dbReference type="VEuPathDB" id="TriTrypDB:C4B63_200g29"/>
<dbReference type="AlphaFoldDB" id="A0A2V2WVH1"/>
<feature type="region of interest" description="Disordered" evidence="1">
    <location>
        <begin position="196"/>
        <end position="220"/>
    </location>
</feature>
<feature type="transmembrane region" description="Helical" evidence="2">
    <location>
        <begin position="20"/>
        <end position="45"/>
    </location>
</feature>
<name>A0A2V2WVH1_TRYCR</name>
<evidence type="ECO:0000313" key="3">
    <source>
        <dbReference type="EMBL" id="PWV12630.1"/>
    </source>
</evidence>
<dbReference type="VEuPathDB" id="TriTrypDB:BCY84_12272"/>